<evidence type="ECO:0000313" key="2">
    <source>
        <dbReference type="EMBL" id="QFI71205.1"/>
    </source>
</evidence>
<dbReference type="InterPro" id="IPR030392">
    <property type="entry name" value="S74_ICA"/>
</dbReference>
<organism evidence="2 3">
    <name type="scientific">Bradyrhizobium betae</name>
    <dbReference type="NCBI Taxonomy" id="244734"/>
    <lineage>
        <taxon>Bacteria</taxon>
        <taxon>Pseudomonadati</taxon>
        <taxon>Pseudomonadota</taxon>
        <taxon>Alphaproteobacteria</taxon>
        <taxon>Hyphomicrobiales</taxon>
        <taxon>Nitrobacteraceae</taxon>
        <taxon>Bradyrhizobium</taxon>
    </lineage>
</organism>
<dbReference type="AlphaFoldDB" id="A0A5P6NZ29"/>
<gene>
    <name evidence="2" type="ORF">F8237_01745</name>
</gene>
<dbReference type="Proteomes" id="UP000325641">
    <property type="component" value="Chromosome"/>
</dbReference>
<evidence type="ECO:0000313" key="3">
    <source>
        <dbReference type="Proteomes" id="UP000325641"/>
    </source>
</evidence>
<feature type="domain" description="Peptidase S74" evidence="1">
    <location>
        <begin position="217"/>
        <end position="265"/>
    </location>
</feature>
<protein>
    <submittedName>
        <fullName evidence="2">Tail fiber domain-containing protein</fullName>
    </submittedName>
</protein>
<dbReference type="OrthoDB" id="8223265at2"/>
<dbReference type="EMBL" id="CP044543">
    <property type="protein sequence ID" value="QFI71205.1"/>
    <property type="molecule type" value="Genomic_DNA"/>
</dbReference>
<evidence type="ECO:0000259" key="1">
    <source>
        <dbReference type="Pfam" id="PF13884"/>
    </source>
</evidence>
<reference evidence="3" key="1">
    <citation type="submission" date="2019-10" db="EMBL/GenBank/DDBJ databases">
        <title>Complete Genome Sequence of Bradyrhizobium betae type strain PL7HG1T.</title>
        <authorList>
            <person name="Bromfield E.S.P."/>
            <person name="Cloutier S."/>
        </authorList>
    </citation>
    <scope>NUCLEOTIDE SEQUENCE [LARGE SCALE GENOMIC DNA]</scope>
    <source>
        <strain evidence="3">PL7HG1</strain>
    </source>
</reference>
<sequence length="293" mass="30564">MSIFDIFTNNVAEDAANQQIGGINAGKTAATGDINQGISALNTNYTKALQPYLTNYSTAGAGVDQLKNLLGINGQQGNDAAMKSLEATPGYQFQLQQGNNSINAAAAANGTLASGKQLIDLSNYNQGLASTTYQNAVNNLQPFLGASNSAATGIAGVNTGLGNATASQYNSLANLDYTAATGIGNANANATLAQNQANQNQWNALSGLGTAALSIFSDERLKEFIEPVGELYDGTNVYRYNYKGDPVPRIGVMAQEVEKVNPDAVIDIGGFKAVRYDKATERAASLARFLEAA</sequence>
<dbReference type="KEGG" id="bbet:F8237_01745"/>
<accession>A0A5P6NZ29</accession>
<proteinExistence type="predicted"/>
<dbReference type="Pfam" id="PF13884">
    <property type="entry name" value="Peptidase_S74"/>
    <property type="match status" value="1"/>
</dbReference>
<name>A0A5P6NZ29_9BRAD</name>
<dbReference type="RefSeq" id="WP_151642115.1">
    <property type="nucleotide sequence ID" value="NZ_CP044543.1"/>
</dbReference>